<feature type="compositionally biased region" description="Low complexity" evidence="1">
    <location>
        <begin position="261"/>
        <end position="278"/>
    </location>
</feature>
<evidence type="ECO:0000259" key="2">
    <source>
        <dbReference type="Pfam" id="PF17780"/>
    </source>
</evidence>
<dbReference type="InterPro" id="IPR039905">
    <property type="entry name" value="CD2BP2/Lin1"/>
</dbReference>
<organism evidence="3">
    <name type="scientific">Chlamydomonas chlamydogama</name>
    <dbReference type="NCBI Taxonomy" id="225041"/>
    <lineage>
        <taxon>Eukaryota</taxon>
        <taxon>Viridiplantae</taxon>
        <taxon>Chlorophyta</taxon>
        <taxon>core chlorophytes</taxon>
        <taxon>Chlorophyceae</taxon>
        <taxon>CS clade</taxon>
        <taxon>Chlamydomonadales</taxon>
        <taxon>Chlamydomonadaceae</taxon>
        <taxon>Chlamydomonas</taxon>
    </lineage>
</organism>
<feature type="domain" description="OCRE" evidence="2">
    <location>
        <begin position="378"/>
        <end position="426"/>
    </location>
</feature>
<gene>
    <name evidence="3" type="ORF">CCHL1392_LOCUS703</name>
</gene>
<sequence length="427" mass="45013">MAQVKRQANRKEKKAAEDDTDMGGDVEGYEKDTLDVDEEDGVKFEPFNLKEERETGYFDESGNYVEKREGREDRDAWLTSDEAKVVSEEVRRKIEQRQKAEAAAEASMRQVPLTDRQIAQLKHEIAQSMQAGETIAKTLKRVGGAAAGAAGHAKAMGKREKARLAAQQQGNGQHGQQAGAALFSRLTEIADQLVAEGEMDVYTATKEELERSAAIWLPKQPAAQPPVVGSGPGPTGAVAAAAGAADDDDDDDMFAEQDQKPSAAAAAQAPAATAAAAPTAPAVAAAAAAAPAAASAGSVPQAAPSASQPQPQSQQQQQQGTDFSSWPIKELKRYLQEHGVDPSRFVEKSDLAARAGEVEAAAAAESAAQAAVFSAPPGYVFDPSTGYFQNAETGLYFDGNTGAYYNGSTGQWLHYDPSSGELVPWSG</sequence>
<evidence type="ECO:0000256" key="1">
    <source>
        <dbReference type="SAM" id="MobiDB-lite"/>
    </source>
</evidence>
<feature type="region of interest" description="Disordered" evidence="1">
    <location>
        <begin position="299"/>
        <end position="322"/>
    </location>
</feature>
<proteinExistence type="predicted"/>
<dbReference type="InterPro" id="IPR041591">
    <property type="entry name" value="OCRE"/>
</dbReference>
<feature type="compositionally biased region" description="Low complexity" evidence="1">
    <location>
        <begin position="222"/>
        <end position="244"/>
    </location>
</feature>
<dbReference type="Pfam" id="PF17780">
    <property type="entry name" value="OCRE"/>
    <property type="match status" value="1"/>
</dbReference>
<dbReference type="PANTHER" id="PTHR13138">
    <property type="entry name" value="PROTEIN LIN1"/>
    <property type="match status" value="1"/>
</dbReference>
<dbReference type="PANTHER" id="PTHR13138:SF3">
    <property type="entry name" value="CD2 ANTIGEN CYTOPLASMIC TAIL-BINDING PROTEIN 2"/>
    <property type="match status" value="1"/>
</dbReference>
<name>A0A7S2VV17_9CHLO</name>
<feature type="region of interest" description="Disordered" evidence="1">
    <location>
        <begin position="1"/>
        <end position="48"/>
    </location>
</feature>
<evidence type="ECO:0000313" key="3">
    <source>
        <dbReference type="EMBL" id="CAD9652002.1"/>
    </source>
</evidence>
<feature type="compositionally biased region" description="Low complexity" evidence="1">
    <location>
        <begin position="299"/>
        <end position="320"/>
    </location>
</feature>
<dbReference type="AlphaFoldDB" id="A0A7S2VV17"/>
<feature type="region of interest" description="Disordered" evidence="1">
    <location>
        <begin position="147"/>
        <end position="179"/>
    </location>
</feature>
<feature type="compositionally biased region" description="Low complexity" evidence="1">
    <location>
        <begin position="165"/>
        <end position="179"/>
    </location>
</feature>
<protein>
    <recommendedName>
        <fullName evidence="2">OCRE domain-containing protein</fullName>
    </recommendedName>
</protein>
<dbReference type="GO" id="GO:0005682">
    <property type="term" value="C:U5 snRNP"/>
    <property type="evidence" value="ECO:0007669"/>
    <property type="project" value="InterPro"/>
</dbReference>
<reference evidence="3" key="1">
    <citation type="submission" date="2021-01" db="EMBL/GenBank/DDBJ databases">
        <authorList>
            <person name="Corre E."/>
            <person name="Pelletier E."/>
            <person name="Niang G."/>
            <person name="Scheremetjew M."/>
            <person name="Finn R."/>
            <person name="Kale V."/>
            <person name="Holt S."/>
            <person name="Cochrane G."/>
            <person name="Meng A."/>
            <person name="Brown T."/>
            <person name="Cohen L."/>
        </authorList>
    </citation>
    <scope>NUCLEOTIDE SEQUENCE</scope>
    <source>
        <strain evidence="3">SAG 11-48b</strain>
    </source>
</reference>
<dbReference type="EMBL" id="HBHD01001292">
    <property type="protein sequence ID" value="CAD9652002.1"/>
    <property type="molecule type" value="Transcribed_RNA"/>
</dbReference>
<feature type="region of interest" description="Disordered" evidence="1">
    <location>
        <begin position="222"/>
        <end position="278"/>
    </location>
</feature>
<accession>A0A7S2VV17</accession>
<feature type="compositionally biased region" description="Acidic residues" evidence="1">
    <location>
        <begin position="245"/>
        <end position="255"/>
    </location>
</feature>